<reference evidence="3" key="2">
    <citation type="journal article" date="2008" name="Nucleic Acids Res.">
        <title>The rice annotation project database (RAP-DB): 2008 update.</title>
        <authorList>
            <consortium name="The rice annotation project (RAP)"/>
        </authorList>
    </citation>
    <scope>GENOME REANNOTATION</scope>
    <source>
        <strain evidence="3">cv. Nipponbare</strain>
    </source>
</reference>
<sequence length="88" mass="9402">MEESAKEELAAAVPGSVEGVAGVGGGRGVLGGGGVRRQRGGGDDDEEGCRRARWGSSLRRRRRSEWRAEEARWRRLRAGGDGGPIEID</sequence>
<evidence type="ECO:0000256" key="1">
    <source>
        <dbReference type="SAM" id="MobiDB-lite"/>
    </source>
</evidence>
<organism evidence="2 3">
    <name type="scientific">Oryza sativa subsp. japonica</name>
    <name type="common">Rice</name>
    <dbReference type="NCBI Taxonomy" id="39947"/>
    <lineage>
        <taxon>Eukaryota</taxon>
        <taxon>Viridiplantae</taxon>
        <taxon>Streptophyta</taxon>
        <taxon>Embryophyta</taxon>
        <taxon>Tracheophyta</taxon>
        <taxon>Spermatophyta</taxon>
        <taxon>Magnoliopsida</taxon>
        <taxon>Liliopsida</taxon>
        <taxon>Poales</taxon>
        <taxon>Poaceae</taxon>
        <taxon>BOP clade</taxon>
        <taxon>Oryzoideae</taxon>
        <taxon>Oryzeae</taxon>
        <taxon>Oryzinae</taxon>
        <taxon>Oryza</taxon>
        <taxon>Oryza sativa</taxon>
    </lineage>
</organism>
<feature type="region of interest" description="Disordered" evidence="1">
    <location>
        <begin position="1"/>
        <end position="64"/>
    </location>
</feature>
<reference evidence="3" key="1">
    <citation type="journal article" date="2005" name="Nature">
        <title>The map-based sequence of the rice genome.</title>
        <authorList>
            <consortium name="International rice genome sequencing project (IRGSP)"/>
            <person name="Matsumoto T."/>
            <person name="Wu J."/>
            <person name="Kanamori H."/>
            <person name="Katayose Y."/>
            <person name="Fujisawa M."/>
            <person name="Namiki N."/>
            <person name="Mizuno H."/>
            <person name="Yamamoto K."/>
            <person name="Antonio B.A."/>
            <person name="Baba T."/>
            <person name="Sakata K."/>
            <person name="Nagamura Y."/>
            <person name="Aoki H."/>
            <person name="Arikawa K."/>
            <person name="Arita K."/>
            <person name="Bito T."/>
            <person name="Chiden Y."/>
            <person name="Fujitsuka N."/>
            <person name="Fukunaka R."/>
            <person name="Hamada M."/>
            <person name="Harada C."/>
            <person name="Hayashi A."/>
            <person name="Hijishita S."/>
            <person name="Honda M."/>
            <person name="Hosokawa S."/>
            <person name="Ichikawa Y."/>
            <person name="Idonuma A."/>
            <person name="Iijima M."/>
            <person name="Ikeda M."/>
            <person name="Ikeno M."/>
            <person name="Ito K."/>
            <person name="Ito S."/>
            <person name="Ito T."/>
            <person name="Ito Y."/>
            <person name="Ito Y."/>
            <person name="Iwabuchi A."/>
            <person name="Kamiya K."/>
            <person name="Karasawa W."/>
            <person name="Kurita K."/>
            <person name="Katagiri S."/>
            <person name="Kikuta A."/>
            <person name="Kobayashi H."/>
            <person name="Kobayashi N."/>
            <person name="Machita K."/>
            <person name="Maehara T."/>
            <person name="Masukawa M."/>
            <person name="Mizubayashi T."/>
            <person name="Mukai Y."/>
            <person name="Nagasaki H."/>
            <person name="Nagata Y."/>
            <person name="Naito S."/>
            <person name="Nakashima M."/>
            <person name="Nakama Y."/>
            <person name="Nakamichi Y."/>
            <person name="Nakamura M."/>
            <person name="Meguro A."/>
            <person name="Negishi M."/>
            <person name="Ohta I."/>
            <person name="Ohta T."/>
            <person name="Okamoto M."/>
            <person name="Ono N."/>
            <person name="Saji S."/>
            <person name="Sakaguchi M."/>
            <person name="Sakai K."/>
            <person name="Shibata M."/>
            <person name="Shimokawa T."/>
            <person name="Song J."/>
            <person name="Takazaki Y."/>
            <person name="Terasawa K."/>
            <person name="Tsugane M."/>
            <person name="Tsuji K."/>
            <person name="Ueda S."/>
            <person name="Waki K."/>
            <person name="Yamagata H."/>
            <person name="Yamamoto M."/>
            <person name="Yamamoto S."/>
            <person name="Yamane H."/>
            <person name="Yoshiki S."/>
            <person name="Yoshihara R."/>
            <person name="Yukawa K."/>
            <person name="Zhong H."/>
            <person name="Yano M."/>
            <person name="Yuan Q."/>
            <person name="Ouyang S."/>
            <person name="Liu J."/>
            <person name="Jones K.M."/>
            <person name="Gansberger K."/>
            <person name="Moffat K."/>
            <person name="Hill J."/>
            <person name="Bera J."/>
            <person name="Fadrosh D."/>
            <person name="Jin S."/>
            <person name="Johri S."/>
            <person name="Kim M."/>
            <person name="Overton L."/>
            <person name="Reardon M."/>
            <person name="Tsitrin T."/>
            <person name="Vuong H."/>
            <person name="Weaver B."/>
            <person name="Ciecko A."/>
            <person name="Tallon L."/>
            <person name="Jackson J."/>
            <person name="Pai G."/>
            <person name="Aken S.V."/>
            <person name="Utterback T."/>
            <person name="Reidmuller S."/>
            <person name="Feldblyum T."/>
            <person name="Hsiao J."/>
            <person name="Zismann V."/>
            <person name="Iobst S."/>
            <person name="de Vazeille A.R."/>
            <person name="Buell C.R."/>
            <person name="Ying K."/>
            <person name="Li Y."/>
            <person name="Lu T."/>
            <person name="Huang Y."/>
            <person name="Zhao Q."/>
            <person name="Feng Q."/>
            <person name="Zhang L."/>
            <person name="Zhu J."/>
            <person name="Weng Q."/>
            <person name="Mu J."/>
            <person name="Lu Y."/>
            <person name="Fan D."/>
            <person name="Liu Y."/>
            <person name="Guan J."/>
            <person name="Zhang Y."/>
            <person name="Yu S."/>
            <person name="Liu X."/>
            <person name="Zhang Y."/>
            <person name="Hong G."/>
            <person name="Han B."/>
            <person name="Choisne N."/>
            <person name="Demange N."/>
            <person name="Orjeda G."/>
            <person name="Samain S."/>
            <person name="Cattolico L."/>
            <person name="Pelletier E."/>
            <person name="Couloux A."/>
            <person name="Segurens B."/>
            <person name="Wincker P."/>
            <person name="D'Hont A."/>
            <person name="Scarpelli C."/>
            <person name="Weissenbach J."/>
            <person name="Salanoubat M."/>
            <person name="Quetier F."/>
            <person name="Yu Y."/>
            <person name="Kim H.R."/>
            <person name="Rambo T."/>
            <person name="Currie J."/>
            <person name="Collura K."/>
            <person name="Luo M."/>
            <person name="Yang T."/>
            <person name="Ammiraju J.S.S."/>
            <person name="Engler F."/>
            <person name="Soderlund C."/>
            <person name="Wing R.A."/>
            <person name="Palmer L.E."/>
            <person name="de la Bastide M."/>
            <person name="Spiegel L."/>
            <person name="Nascimento L."/>
            <person name="Zutavern T."/>
            <person name="O'Shaughnessy A."/>
            <person name="Dike S."/>
            <person name="Dedhia N."/>
            <person name="Preston R."/>
            <person name="Balija V."/>
            <person name="McCombie W.R."/>
            <person name="Chow T."/>
            <person name="Chen H."/>
            <person name="Chung M."/>
            <person name="Chen C."/>
            <person name="Shaw J."/>
            <person name="Wu H."/>
            <person name="Hsiao K."/>
            <person name="Chao Y."/>
            <person name="Chu M."/>
            <person name="Cheng C."/>
            <person name="Hour A."/>
            <person name="Lee P."/>
            <person name="Lin S."/>
            <person name="Lin Y."/>
            <person name="Liou J."/>
            <person name="Liu S."/>
            <person name="Hsing Y."/>
            <person name="Raghuvanshi S."/>
            <person name="Mohanty A."/>
            <person name="Bharti A.K."/>
            <person name="Gaur A."/>
            <person name="Gupta V."/>
            <person name="Kumar D."/>
            <person name="Ravi V."/>
            <person name="Vij S."/>
            <person name="Kapur A."/>
            <person name="Khurana P."/>
            <person name="Khurana P."/>
            <person name="Khurana J.P."/>
            <person name="Tyagi A.K."/>
            <person name="Gaikwad K."/>
            <person name="Singh A."/>
            <person name="Dalal V."/>
            <person name="Srivastava S."/>
            <person name="Dixit A."/>
            <person name="Pal A.K."/>
            <person name="Ghazi I.A."/>
            <person name="Yadav M."/>
            <person name="Pandit A."/>
            <person name="Bhargava A."/>
            <person name="Sureshbabu K."/>
            <person name="Batra K."/>
            <person name="Sharma T.R."/>
            <person name="Mohapatra T."/>
            <person name="Singh N.K."/>
            <person name="Messing J."/>
            <person name="Nelson A.B."/>
            <person name="Fuks G."/>
            <person name="Kavchok S."/>
            <person name="Keizer G."/>
            <person name="Linton E."/>
            <person name="Llaca V."/>
            <person name="Song R."/>
            <person name="Tanyolac B."/>
            <person name="Young S."/>
            <person name="Ho-Il K."/>
            <person name="Hahn J.H."/>
            <person name="Sangsakoo G."/>
            <person name="Vanavichit A."/>
            <person name="de Mattos Luiz.A.T."/>
            <person name="Zimmer P.D."/>
            <person name="Malone G."/>
            <person name="Dellagostin O."/>
            <person name="de Oliveira A.C."/>
            <person name="Bevan M."/>
            <person name="Bancroft I."/>
            <person name="Minx P."/>
            <person name="Cordum H."/>
            <person name="Wilson R."/>
            <person name="Cheng Z."/>
            <person name="Jin W."/>
            <person name="Jiang J."/>
            <person name="Leong S.A."/>
            <person name="Iwama H."/>
            <person name="Gojobori T."/>
            <person name="Itoh T."/>
            <person name="Niimura Y."/>
            <person name="Fujii Y."/>
            <person name="Habara T."/>
            <person name="Sakai H."/>
            <person name="Sato Y."/>
            <person name="Wilson G."/>
            <person name="Kumar K."/>
            <person name="McCouch S."/>
            <person name="Juretic N."/>
            <person name="Hoen D."/>
            <person name="Wright S."/>
            <person name="Bruskiewich R."/>
            <person name="Bureau T."/>
            <person name="Miyao A."/>
            <person name="Hirochika H."/>
            <person name="Nishikawa T."/>
            <person name="Kadowaki K."/>
            <person name="Sugiura M."/>
            <person name="Burr B."/>
            <person name="Sasaki T."/>
        </authorList>
    </citation>
    <scope>NUCLEOTIDE SEQUENCE [LARGE SCALE GENOMIC DNA]</scope>
    <source>
        <strain evidence="3">cv. Nipponbare</strain>
    </source>
</reference>
<protein>
    <submittedName>
        <fullName evidence="2">OSJNBa0004L19.4 protein</fullName>
    </submittedName>
</protein>
<dbReference type="EMBL" id="AL731586">
    <property type="protein sequence ID" value="CAD40383.3"/>
    <property type="molecule type" value="Genomic_DNA"/>
</dbReference>
<evidence type="ECO:0000313" key="2">
    <source>
        <dbReference type="EMBL" id="CAD40383.3"/>
    </source>
</evidence>
<feature type="compositionally biased region" description="Gly residues" evidence="1">
    <location>
        <begin position="21"/>
        <end position="35"/>
    </location>
</feature>
<feature type="compositionally biased region" description="Low complexity" evidence="1">
    <location>
        <begin position="10"/>
        <end position="20"/>
    </location>
</feature>
<gene>
    <name evidence="2" type="primary">OSJNBa0004L19.4</name>
</gene>
<proteinExistence type="predicted"/>
<evidence type="ECO:0000313" key="3">
    <source>
        <dbReference type="Proteomes" id="UP000000763"/>
    </source>
</evidence>
<dbReference type="Proteomes" id="UP000000763">
    <property type="component" value="Chromosome 4"/>
</dbReference>
<dbReference type="AlphaFoldDB" id="Q7X8R1"/>
<accession>Q7X8R1</accession>
<name>Q7X8R1_ORYSJ</name>